<accession>A0AA49GQE3</accession>
<dbReference type="InterPro" id="IPR029464">
    <property type="entry name" value="HSDR_N"/>
</dbReference>
<dbReference type="Gene3D" id="3.90.1570.30">
    <property type="match status" value="1"/>
</dbReference>
<reference evidence="2" key="1">
    <citation type="journal article" date="2023" name="Comput. Struct. Biotechnol. J.">
        <title>Discovery of a novel marine Bacteroidetes with a rich repertoire of carbohydrate-active enzymes.</title>
        <authorList>
            <person name="Chen B."/>
            <person name="Liu G."/>
            <person name="Chen Q."/>
            <person name="Wang H."/>
            <person name="Liu L."/>
            <person name="Tang K."/>
        </authorList>
    </citation>
    <scope>NUCLEOTIDE SEQUENCE</scope>
    <source>
        <strain evidence="2">TK19036</strain>
    </source>
</reference>
<feature type="domain" description="Type I restriction enzyme R protein N-terminal" evidence="1">
    <location>
        <begin position="39"/>
        <end position="148"/>
    </location>
</feature>
<name>A0AA49GQE3_9BACT</name>
<gene>
    <name evidence="2" type="ORF">K4G66_04995</name>
</gene>
<evidence type="ECO:0000313" key="2">
    <source>
        <dbReference type="EMBL" id="WKN38061.1"/>
    </source>
</evidence>
<reference evidence="2" key="2">
    <citation type="journal article" date="2024" name="Antonie Van Leeuwenhoek">
        <title>Roseihalotalea indica gen. nov., sp. nov., a halophilic Bacteroidetes from mesopelagic Southwest Indian Ocean with higher carbohydrate metabolic potential.</title>
        <authorList>
            <person name="Chen B."/>
            <person name="Zhang M."/>
            <person name="Lin D."/>
            <person name="Ye J."/>
            <person name="Tang K."/>
        </authorList>
    </citation>
    <scope>NUCLEOTIDE SEQUENCE</scope>
    <source>
        <strain evidence="2">TK19036</strain>
    </source>
</reference>
<organism evidence="2">
    <name type="scientific">Roseihalotalea indica</name>
    <dbReference type="NCBI Taxonomy" id="2867963"/>
    <lineage>
        <taxon>Bacteria</taxon>
        <taxon>Pseudomonadati</taxon>
        <taxon>Bacteroidota</taxon>
        <taxon>Cytophagia</taxon>
        <taxon>Cytophagales</taxon>
        <taxon>Catalimonadaceae</taxon>
        <taxon>Roseihalotalea</taxon>
    </lineage>
</organism>
<proteinExistence type="predicted"/>
<dbReference type="EMBL" id="CP120682">
    <property type="protein sequence ID" value="WKN38061.1"/>
    <property type="molecule type" value="Genomic_DNA"/>
</dbReference>
<sequence>MPASLPLLNLPTFSHQITQQASNHLIFDAIRKKYVALTPEEWVRQHFVHYLTGHLHYPKVWISIEGALLVNGKKKRADIVVYGRDGQPFLVVECKSYDVKLGAATFQQSSLYNYTLQAPYLVITNGMKHYCCRINRQQQTFEFQSGLPEYP</sequence>
<protein>
    <submittedName>
        <fullName evidence="2">Type I restriction enzyme HsdR N-terminal domain-containing protein</fullName>
    </submittedName>
</protein>
<evidence type="ECO:0000259" key="1">
    <source>
        <dbReference type="Pfam" id="PF13588"/>
    </source>
</evidence>
<dbReference type="Pfam" id="PF13588">
    <property type="entry name" value="HSDR_N_2"/>
    <property type="match status" value="1"/>
</dbReference>
<dbReference type="AlphaFoldDB" id="A0AA49GQE3"/>